<evidence type="ECO:0000313" key="3">
    <source>
        <dbReference type="EMBL" id="KAK1848315.1"/>
    </source>
</evidence>
<sequence length="564" mass="63102">MDPISAFGLAVNILTVIDLSVKVISTASEIRSYGESITTRDRAVVAQHFESRCEKLIESTKASSIHSDLQNHAVISNDDDGALHQLAEEAKAIARDIQHGLFRRQTGQTLLKSLRDAVSSVWGEREMKEKTQRLKEMRSEIQSGLMVSIKASIDAAGFRWNEMSQNVDDSTQHIIGTLLSDNDTIRSDMERRVEELNQEVISHFDLASHLASQRHDELLNAIAGGSGLATSAVSENPAKITDRILGKLWFTTIDDRYEDILPAHKKTCEWILSRDLRLHSSSTFIEWIENGTGVYWISGKAGSGKSTLMKYMARDPRTEMLLQSWARGQPLVTAKYPFWDLSSDILPKSLDGLFRGVLREIIRKGASFAPLLFPDQFKQENGWSQPFPTSNELKRAFERLVSLESSPSQVALLIDGLDEYSAPRGAQHDLAETLKRAARSKHMKIIASSRPETVFEKAFADCKKLYVHDMTNQDRTIFVADKLHEHQRTSHLVKISGGKTELNDLIKSTVEKSEGIFLWLRLVTEALVQELDVCESIGDLESILIQSPRDAASNVFGLCTDLPA</sequence>
<dbReference type="EMBL" id="JAQOWY010000175">
    <property type="protein sequence ID" value="KAK1848315.1"/>
    <property type="molecule type" value="Genomic_DNA"/>
</dbReference>
<name>A0AAD9AJ41_9PEZI</name>
<comment type="caution">
    <text evidence="3">The sequence shown here is derived from an EMBL/GenBank/DDBJ whole genome shotgun (WGS) entry which is preliminary data.</text>
</comment>
<dbReference type="Pfam" id="PF24883">
    <property type="entry name" value="NPHP3_N"/>
    <property type="match status" value="1"/>
</dbReference>
<keyword evidence="1" id="KW-0677">Repeat</keyword>
<evidence type="ECO:0000259" key="2">
    <source>
        <dbReference type="Pfam" id="PF24883"/>
    </source>
</evidence>
<evidence type="ECO:0000256" key="1">
    <source>
        <dbReference type="ARBA" id="ARBA00022737"/>
    </source>
</evidence>
<keyword evidence="4" id="KW-1185">Reference proteome</keyword>
<protein>
    <submittedName>
        <fullName evidence="3">Small s protein</fullName>
    </submittedName>
</protein>
<dbReference type="PANTHER" id="PTHR10039">
    <property type="entry name" value="AMELOGENIN"/>
    <property type="match status" value="1"/>
</dbReference>
<gene>
    <name evidence="3" type="ORF">CCHR01_09082</name>
</gene>
<dbReference type="Gene3D" id="3.40.50.300">
    <property type="entry name" value="P-loop containing nucleotide triphosphate hydrolases"/>
    <property type="match status" value="1"/>
</dbReference>
<reference evidence="3" key="1">
    <citation type="submission" date="2023-01" db="EMBL/GenBank/DDBJ databases">
        <title>Colletotrichum chrysophilum M932 genome sequence.</title>
        <authorList>
            <person name="Baroncelli R."/>
        </authorList>
    </citation>
    <scope>NUCLEOTIDE SEQUENCE</scope>
    <source>
        <strain evidence="3">M932</strain>
    </source>
</reference>
<organism evidence="3 4">
    <name type="scientific">Colletotrichum chrysophilum</name>
    <dbReference type="NCBI Taxonomy" id="1836956"/>
    <lineage>
        <taxon>Eukaryota</taxon>
        <taxon>Fungi</taxon>
        <taxon>Dikarya</taxon>
        <taxon>Ascomycota</taxon>
        <taxon>Pezizomycotina</taxon>
        <taxon>Sordariomycetes</taxon>
        <taxon>Hypocreomycetidae</taxon>
        <taxon>Glomerellales</taxon>
        <taxon>Glomerellaceae</taxon>
        <taxon>Colletotrichum</taxon>
        <taxon>Colletotrichum gloeosporioides species complex</taxon>
    </lineage>
</organism>
<dbReference type="InterPro" id="IPR056884">
    <property type="entry name" value="NPHP3-like_N"/>
</dbReference>
<evidence type="ECO:0000313" key="4">
    <source>
        <dbReference type="Proteomes" id="UP001243330"/>
    </source>
</evidence>
<dbReference type="Proteomes" id="UP001243330">
    <property type="component" value="Unassembled WGS sequence"/>
</dbReference>
<dbReference type="AlphaFoldDB" id="A0AAD9AJ41"/>
<proteinExistence type="predicted"/>
<accession>A0AAD9AJ41</accession>
<dbReference type="PANTHER" id="PTHR10039:SF5">
    <property type="entry name" value="NACHT DOMAIN-CONTAINING PROTEIN"/>
    <property type="match status" value="1"/>
</dbReference>
<dbReference type="InterPro" id="IPR027417">
    <property type="entry name" value="P-loop_NTPase"/>
</dbReference>
<feature type="domain" description="Nephrocystin 3-like N-terminal" evidence="2">
    <location>
        <begin position="267"/>
        <end position="450"/>
    </location>
</feature>
<dbReference type="SUPFAM" id="SSF52540">
    <property type="entry name" value="P-loop containing nucleoside triphosphate hydrolases"/>
    <property type="match status" value="1"/>
</dbReference>